<evidence type="ECO:0000256" key="12">
    <source>
        <dbReference type="ARBA" id="ARBA00023136"/>
    </source>
</evidence>
<evidence type="ECO:0000256" key="13">
    <source>
        <dbReference type="ARBA" id="ARBA00024209"/>
    </source>
</evidence>
<evidence type="ECO:0000259" key="15">
    <source>
        <dbReference type="Pfam" id="PF17123"/>
    </source>
</evidence>
<dbReference type="EMBL" id="CACRZD030000009">
    <property type="protein sequence ID" value="CAA6664988.1"/>
    <property type="molecule type" value="Genomic_DNA"/>
</dbReference>
<evidence type="ECO:0000313" key="16">
    <source>
        <dbReference type="EMBL" id="CAA2625637.1"/>
    </source>
</evidence>
<evidence type="ECO:0000256" key="9">
    <source>
        <dbReference type="ARBA" id="ARBA00022786"/>
    </source>
</evidence>
<evidence type="ECO:0000313" key="17">
    <source>
        <dbReference type="Proteomes" id="UP001189122"/>
    </source>
</evidence>
<feature type="region of interest" description="Disordered" evidence="14">
    <location>
        <begin position="113"/>
        <end position="140"/>
    </location>
</feature>
<evidence type="ECO:0000256" key="8">
    <source>
        <dbReference type="ARBA" id="ARBA00022771"/>
    </source>
</evidence>
<dbReference type="PANTHER" id="PTHR14155">
    <property type="entry name" value="RING FINGER DOMAIN-CONTAINING"/>
    <property type="match status" value="1"/>
</dbReference>
<proteinExistence type="inferred from homology"/>
<keyword evidence="10" id="KW-0862">Zinc</keyword>
<dbReference type="Pfam" id="PF17123">
    <property type="entry name" value="zf-RING_11"/>
    <property type="match status" value="1"/>
</dbReference>
<evidence type="ECO:0000256" key="10">
    <source>
        <dbReference type="ARBA" id="ARBA00022833"/>
    </source>
</evidence>
<accession>A0A7I8J415</accession>
<dbReference type="GO" id="GO:0008270">
    <property type="term" value="F:zinc ion binding"/>
    <property type="evidence" value="ECO:0007669"/>
    <property type="project" value="UniProtKB-KW"/>
</dbReference>
<sequence>MAIIVVVLISVFFVMGFFSIYIRQCTERGELSINLNTPGRGVHGARQPRGLDPAVIETFPMLVYADVKDHKISKEALECAVCLSEFDGGDTIRLLPKCDHVFHAAASTPGFYAEEGGPASPTARGRTDERNWNRSKARSPWWSKSSSSVRAARLPRSHSTGHSMTIVPPAADCDRYTLRLPEHIRRDVMAGNSVGPRASQLSPRQVTAA</sequence>
<keyword evidence="8" id="KW-0863">Zinc-finger</keyword>
<evidence type="ECO:0000256" key="14">
    <source>
        <dbReference type="SAM" id="MobiDB-lite"/>
    </source>
</evidence>
<keyword evidence="9" id="KW-0833">Ubl conjugation pathway</keyword>
<keyword evidence="12" id="KW-0472">Membrane</keyword>
<evidence type="ECO:0000256" key="4">
    <source>
        <dbReference type="ARBA" id="ARBA00012483"/>
    </source>
</evidence>
<feature type="compositionally biased region" description="Polar residues" evidence="14">
    <location>
        <begin position="199"/>
        <end position="209"/>
    </location>
</feature>
<dbReference type="AlphaFoldDB" id="A0A7I8J415"/>
<dbReference type="Gene3D" id="3.30.40.10">
    <property type="entry name" value="Zinc/RING finger domain, C3HC4 (zinc finger)"/>
    <property type="match status" value="1"/>
</dbReference>
<comment type="subcellular location">
    <subcellularLocation>
        <location evidence="2">Membrane</location>
        <topology evidence="2">Single-pass membrane protein</topology>
    </subcellularLocation>
</comment>
<dbReference type="InterPro" id="IPR053238">
    <property type="entry name" value="RING-H2_zinc_finger"/>
</dbReference>
<keyword evidence="6" id="KW-0812">Transmembrane</keyword>
<feature type="region of interest" description="Disordered" evidence="14">
    <location>
        <begin position="189"/>
        <end position="209"/>
    </location>
</feature>
<comment type="catalytic activity">
    <reaction evidence="1">
        <text>S-ubiquitinyl-[E2 ubiquitin-conjugating enzyme]-L-cysteine + [acceptor protein]-L-lysine = [E2 ubiquitin-conjugating enzyme]-L-cysteine + N(6)-ubiquitinyl-[acceptor protein]-L-lysine.</text>
        <dbReference type="EC" id="2.3.2.27"/>
    </reaction>
</comment>
<comment type="pathway">
    <text evidence="3">Protein modification; protein ubiquitination.</text>
</comment>
<dbReference type="Proteomes" id="UP001189122">
    <property type="component" value="Unassembled WGS sequence"/>
</dbReference>
<protein>
    <recommendedName>
        <fullName evidence="4">RING-type E3 ubiquitin transferase</fullName>
        <ecNumber evidence="4">2.3.2.27</ecNumber>
    </recommendedName>
</protein>
<comment type="similarity">
    <text evidence="13">Belongs to the RING-type zinc finger family. ATL subfamily.</text>
</comment>
<dbReference type="GO" id="GO:0061630">
    <property type="term" value="F:ubiquitin protein ligase activity"/>
    <property type="evidence" value="ECO:0007669"/>
    <property type="project" value="UniProtKB-EC"/>
</dbReference>
<evidence type="ECO:0000256" key="3">
    <source>
        <dbReference type="ARBA" id="ARBA00004906"/>
    </source>
</evidence>
<gene>
    <name evidence="16" type="ORF">SI7747_09011377</name>
</gene>
<evidence type="ECO:0000256" key="11">
    <source>
        <dbReference type="ARBA" id="ARBA00022989"/>
    </source>
</evidence>
<organism evidence="16">
    <name type="scientific">Spirodela intermedia</name>
    <name type="common">Intermediate duckweed</name>
    <dbReference type="NCBI Taxonomy" id="51605"/>
    <lineage>
        <taxon>Eukaryota</taxon>
        <taxon>Viridiplantae</taxon>
        <taxon>Streptophyta</taxon>
        <taxon>Embryophyta</taxon>
        <taxon>Tracheophyta</taxon>
        <taxon>Spermatophyta</taxon>
        <taxon>Magnoliopsida</taxon>
        <taxon>Liliopsida</taxon>
        <taxon>Araceae</taxon>
        <taxon>Lemnoideae</taxon>
        <taxon>Spirodela</taxon>
    </lineage>
</organism>
<evidence type="ECO:0000256" key="5">
    <source>
        <dbReference type="ARBA" id="ARBA00022679"/>
    </source>
</evidence>
<dbReference type="PANTHER" id="PTHR14155:SF263">
    <property type="entry name" value="E3 UBIQUITIN-PROTEIN LIGASE ATL6"/>
    <property type="match status" value="1"/>
</dbReference>
<evidence type="ECO:0000256" key="2">
    <source>
        <dbReference type="ARBA" id="ARBA00004167"/>
    </source>
</evidence>
<keyword evidence="17" id="KW-1185">Reference proteome</keyword>
<dbReference type="EMBL" id="LR743596">
    <property type="protein sequence ID" value="CAA2625637.1"/>
    <property type="molecule type" value="Genomic_DNA"/>
</dbReference>
<dbReference type="InterPro" id="IPR013083">
    <property type="entry name" value="Znf_RING/FYVE/PHD"/>
</dbReference>
<dbReference type="SUPFAM" id="SSF57850">
    <property type="entry name" value="RING/U-box"/>
    <property type="match status" value="1"/>
</dbReference>
<feature type="domain" description="RING-type" evidence="15">
    <location>
        <begin position="78"/>
        <end position="104"/>
    </location>
</feature>
<dbReference type="FunFam" id="3.30.40.10:FF:000187">
    <property type="entry name" value="E3 ubiquitin-protein ligase ATL6"/>
    <property type="match status" value="1"/>
</dbReference>
<reference evidence="16 17" key="1">
    <citation type="submission" date="2019-12" db="EMBL/GenBank/DDBJ databases">
        <authorList>
            <person name="Scholz U."/>
            <person name="Mascher M."/>
            <person name="Fiebig A."/>
        </authorList>
    </citation>
    <scope>NUCLEOTIDE SEQUENCE</scope>
</reference>
<keyword evidence="7" id="KW-0479">Metal-binding</keyword>
<keyword evidence="11" id="KW-1133">Transmembrane helix</keyword>
<evidence type="ECO:0000256" key="6">
    <source>
        <dbReference type="ARBA" id="ARBA00022692"/>
    </source>
</evidence>
<dbReference type="EC" id="2.3.2.27" evidence="4"/>
<dbReference type="InterPro" id="IPR001841">
    <property type="entry name" value="Znf_RING"/>
</dbReference>
<evidence type="ECO:0000256" key="1">
    <source>
        <dbReference type="ARBA" id="ARBA00000900"/>
    </source>
</evidence>
<keyword evidence="5" id="KW-0808">Transferase</keyword>
<name>A0A7I8J415_SPIIN</name>
<dbReference type="GO" id="GO:0016020">
    <property type="term" value="C:membrane"/>
    <property type="evidence" value="ECO:0007669"/>
    <property type="project" value="UniProtKB-SubCell"/>
</dbReference>
<evidence type="ECO:0000256" key="7">
    <source>
        <dbReference type="ARBA" id="ARBA00022723"/>
    </source>
</evidence>